<sequence length="61" mass="6987">MRKFFKMPRILPGTLQFSESQASRSFGFFAGYPVWTTGNVSYSERHLNVKIYGLGNALERP</sequence>
<organism evidence="1 2">
    <name type="scientific">Gimesia maris</name>
    <dbReference type="NCBI Taxonomy" id="122"/>
    <lineage>
        <taxon>Bacteria</taxon>
        <taxon>Pseudomonadati</taxon>
        <taxon>Planctomycetota</taxon>
        <taxon>Planctomycetia</taxon>
        <taxon>Planctomycetales</taxon>
        <taxon>Planctomycetaceae</taxon>
        <taxon>Gimesia</taxon>
    </lineage>
</organism>
<gene>
    <name evidence="1" type="ORF">GmarT_23620</name>
</gene>
<keyword evidence="2" id="KW-1185">Reference proteome</keyword>
<proteinExistence type="predicted"/>
<dbReference type="EMBL" id="CP042910">
    <property type="protein sequence ID" value="QEG16497.1"/>
    <property type="molecule type" value="Genomic_DNA"/>
</dbReference>
<accession>A0ABX5YLK1</accession>
<dbReference type="Proteomes" id="UP000322887">
    <property type="component" value="Chromosome"/>
</dbReference>
<name>A0ABX5YLK1_9PLAN</name>
<evidence type="ECO:0000313" key="2">
    <source>
        <dbReference type="Proteomes" id="UP000322887"/>
    </source>
</evidence>
<reference evidence="1 2" key="1">
    <citation type="submission" date="2019-08" db="EMBL/GenBank/DDBJ databases">
        <title>Deep-cultivation of Planctomycetes and their phenomic and genomic characterization uncovers novel biology.</title>
        <authorList>
            <person name="Wiegand S."/>
            <person name="Jogler M."/>
            <person name="Boedeker C."/>
            <person name="Pinto D."/>
            <person name="Vollmers J."/>
            <person name="Rivas-Marin E."/>
            <person name="Kohn T."/>
            <person name="Peeters S.H."/>
            <person name="Heuer A."/>
            <person name="Rast P."/>
            <person name="Oberbeckmann S."/>
            <person name="Bunk B."/>
            <person name="Jeske O."/>
            <person name="Meyerdierks A."/>
            <person name="Storesund J.E."/>
            <person name="Kallscheuer N."/>
            <person name="Luecker S."/>
            <person name="Lage O.M."/>
            <person name="Pohl T."/>
            <person name="Merkel B.J."/>
            <person name="Hornburger P."/>
            <person name="Mueller R.-W."/>
            <person name="Bruemmer F."/>
            <person name="Labrenz M."/>
            <person name="Spormann A.M."/>
            <person name="Op den Camp H."/>
            <person name="Overmann J."/>
            <person name="Amann R."/>
            <person name="Jetten M.S.M."/>
            <person name="Mascher T."/>
            <person name="Medema M.H."/>
            <person name="Devos D.P."/>
            <person name="Kaster A.-K."/>
            <person name="Ovreas L."/>
            <person name="Rohde M."/>
            <person name="Galperin M.Y."/>
            <person name="Jogler C."/>
        </authorList>
    </citation>
    <scope>NUCLEOTIDE SEQUENCE [LARGE SCALE GENOMIC DNA]</scope>
    <source>
        <strain evidence="1 2">DSM 8797</strain>
    </source>
</reference>
<evidence type="ECO:0000313" key="1">
    <source>
        <dbReference type="EMBL" id="QEG16497.1"/>
    </source>
</evidence>
<protein>
    <submittedName>
        <fullName evidence="1">Uncharacterized protein</fullName>
    </submittedName>
</protein>